<organism evidence="2 3">
    <name type="scientific">Kribbella pittospori</name>
    <dbReference type="NCBI Taxonomy" id="722689"/>
    <lineage>
        <taxon>Bacteria</taxon>
        <taxon>Bacillati</taxon>
        <taxon>Actinomycetota</taxon>
        <taxon>Actinomycetes</taxon>
        <taxon>Propionibacteriales</taxon>
        <taxon>Kribbellaceae</taxon>
        <taxon>Kribbella</taxon>
    </lineage>
</organism>
<name>A0A4R0L001_9ACTN</name>
<evidence type="ECO:0000313" key="2">
    <source>
        <dbReference type="EMBL" id="TCC61835.1"/>
    </source>
</evidence>
<dbReference type="InterPro" id="IPR016181">
    <property type="entry name" value="Acyl_CoA_acyltransferase"/>
</dbReference>
<accession>A0A4R0L001</accession>
<dbReference type="GO" id="GO:0016747">
    <property type="term" value="F:acyltransferase activity, transferring groups other than amino-acyl groups"/>
    <property type="evidence" value="ECO:0007669"/>
    <property type="project" value="InterPro"/>
</dbReference>
<sequence length="196" mass="21356">MTTAPDGRSLVGDVVRLDRLQDSDIEELYAAIGNEQVYESGFGGGIAGMPADAEAMRGQWFPSSEQRYAYAVRLVADGTLVGTSSLGDVDVPNESIHLGWTGYAPSVWGTAVNPAAKLLLLQHAFEDCGFGRVKIQTGSTNTRSQAAIAKLGATREGLLRRHKRMADGSFRDTVVFSILADEWPEVRKRLEDRINR</sequence>
<proteinExistence type="predicted"/>
<protein>
    <submittedName>
        <fullName evidence="2">N-acetyltransferase</fullName>
    </submittedName>
</protein>
<dbReference type="EMBL" id="SJKB01000004">
    <property type="protein sequence ID" value="TCC61835.1"/>
    <property type="molecule type" value="Genomic_DNA"/>
</dbReference>
<dbReference type="AlphaFoldDB" id="A0A4R0L001"/>
<keyword evidence="2" id="KW-0808">Transferase</keyword>
<evidence type="ECO:0000313" key="3">
    <source>
        <dbReference type="Proteomes" id="UP000291144"/>
    </source>
</evidence>
<keyword evidence="3" id="KW-1185">Reference proteome</keyword>
<dbReference type="Proteomes" id="UP000291144">
    <property type="component" value="Unassembled WGS sequence"/>
</dbReference>
<gene>
    <name evidence="2" type="ORF">E0H73_13920</name>
</gene>
<dbReference type="Gene3D" id="3.40.630.30">
    <property type="match status" value="1"/>
</dbReference>
<comment type="caution">
    <text evidence="2">The sequence shown here is derived from an EMBL/GenBank/DDBJ whole genome shotgun (WGS) entry which is preliminary data.</text>
</comment>
<dbReference type="RefSeq" id="WP_131354959.1">
    <property type="nucleotide sequence ID" value="NZ_SJKB01000004.1"/>
</dbReference>
<dbReference type="PANTHER" id="PTHR43610">
    <property type="entry name" value="BLL6696 PROTEIN"/>
    <property type="match status" value="1"/>
</dbReference>
<dbReference type="PANTHER" id="PTHR43610:SF1">
    <property type="entry name" value="N-ACETYLTRANSFERASE DOMAIN-CONTAINING PROTEIN"/>
    <property type="match status" value="1"/>
</dbReference>
<dbReference type="Pfam" id="PF13302">
    <property type="entry name" value="Acetyltransf_3"/>
    <property type="match status" value="1"/>
</dbReference>
<dbReference type="OrthoDB" id="9795199at2"/>
<evidence type="ECO:0000259" key="1">
    <source>
        <dbReference type="Pfam" id="PF13302"/>
    </source>
</evidence>
<dbReference type="InterPro" id="IPR000182">
    <property type="entry name" value="GNAT_dom"/>
</dbReference>
<feature type="domain" description="N-acetyltransferase" evidence="1">
    <location>
        <begin position="16"/>
        <end position="154"/>
    </location>
</feature>
<reference evidence="2 3" key="1">
    <citation type="submission" date="2019-02" db="EMBL/GenBank/DDBJ databases">
        <title>Kribbella capetownensis sp. nov. and Kribbella speibonae sp. nov., isolated from soil.</title>
        <authorList>
            <person name="Curtis S.M."/>
            <person name="Norton I."/>
            <person name="Everest G.J."/>
            <person name="Meyers P.R."/>
        </authorList>
    </citation>
    <scope>NUCLEOTIDE SEQUENCE [LARGE SCALE GENOMIC DNA]</scope>
    <source>
        <strain evidence="2 3">NRRL B-24813</strain>
    </source>
</reference>
<dbReference type="SUPFAM" id="SSF55729">
    <property type="entry name" value="Acyl-CoA N-acyltransferases (Nat)"/>
    <property type="match status" value="1"/>
</dbReference>